<dbReference type="AlphaFoldDB" id="A0AA40P085"/>
<sequence>MIQSRGINHRLSVYGLGFLALEGTPELMGGDRAHQLPLHATNTEGAFKLADSDDELIECYRRLLDDKPPAGRQKEQVVQDFLELHTRFIPTPNLLNHQLHFETILTKFALGTDHISDYCYITRSSGRWRITLVELESPDKPIFNKNEESPVFSSKFHEAISQVQSWKNFIEESKSCVTARFYPLMAMLDNPKSPVEFKYQLVIGRSANKNKNYERKQALHRKEVETEIDIFTYDQLIDYFQVERTKLVMRRAKNDRFELKYMHFHPRKIFAWVGPDTLILSPEQKKELSEAGYEIEKWDNHDLLKYSIKLAESTGRKERLDLVRKVPPLGT</sequence>
<dbReference type="Pfam" id="PF14082">
    <property type="entry name" value="SduA_C"/>
    <property type="match status" value="1"/>
</dbReference>
<evidence type="ECO:0000313" key="3">
    <source>
        <dbReference type="Proteomes" id="UP000050523"/>
    </source>
</evidence>
<dbReference type="RefSeq" id="WP_147461996.1">
    <property type="nucleotide sequence ID" value="NZ_LJRO01000458.1"/>
</dbReference>
<gene>
    <name evidence="2" type="ORF">ALO43_05485</name>
</gene>
<dbReference type="EMBL" id="LJRO01000458">
    <property type="protein sequence ID" value="KPY92269.1"/>
    <property type="molecule type" value="Genomic_DNA"/>
</dbReference>
<dbReference type="InterPro" id="IPR025359">
    <property type="entry name" value="SduA_C"/>
</dbReference>
<comment type="caution">
    <text evidence="2">The sequence shown here is derived from an EMBL/GenBank/DDBJ whole genome shotgun (WGS) entry which is preliminary data.</text>
</comment>
<name>A0AA40P085_9PSED</name>
<dbReference type="Proteomes" id="UP000050523">
    <property type="component" value="Unassembled WGS sequence"/>
</dbReference>
<proteinExistence type="predicted"/>
<feature type="domain" description="Shedu protein SduA C-terminal" evidence="1">
    <location>
        <begin position="73"/>
        <end position="237"/>
    </location>
</feature>
<protein>
    <recommendedName>
        <fullName evidence="1">Shedu protein SduA C-terminal domain-containing protein</fullName>
    </recommendedName>
</protein>
<accession>A0AA40P085</accession>
<reference evidence="2 3" key="1">
    <citation type="submission" date="2015-09" db="EMBL/GenBank/DDBJ databases">
        <title>Genome announcement of multiple Pseudomonas syringae strains.</title>
        <authorList>
            <person name="Thakur S."/>
            <person name="Wang P.W."/>
            <person name="Gong Y."/>
            <person name="Weir B.S."/>
            <person name="Guttman D.S."/>
        </authorList>
    </citation>
    <scope>NUCLEOTIDE SEQUENCE [LARGE SCALE GENOMIC DNA]</scope>
    <source>
        <strain evidence="2 3">ICMP9151</strain>
    </source>
</reference>
<organism evidence="2 3">
    <name type="scientific">Pseudomonas tremae</name>
    <dbReference type="NCBI Taxonomy" id="200454"/>
    <lineage>
        <taxon>Bacteria</taxon>
        <taxon>Pseudomonadati</taxon>
        <taxon>Pseudomonadota</taxon>
        <taxon>Gammaproteobacteria</taxon>
        <taxon>Pseudomonadales</taxon>
        <taxon>Pseudomonadaceae</taxon>
        <taxon>Pseudomonas</taxon>
    </lineage>
</organism>
<evidence type="ECO:0000313" key="2">
    <source>
        <dbReference type="EMBL" id="KPY92269.1"/>
    </source>
</evidence>
<evidence type="ECO:0000259" key="1">
    <source>
        <dbReference type="Pfam" id="PF14082"/>
    </source>
</evidence>